<dbReference type="InterPro" id="IPR036390">
    <property type="entry name" value="WH_DNA-bd_sf"/>
</dbReference>
<dbReference type="Pfam" id="PF00027">
    <property type="entry name" value="cNMP_binding"/>
    <property type="match status" value="1"/>
</dbReference>
<accession>A0ABT5MDR4</accession>
<proteinExistence type="predicted"/>
<organism evidence="5 6">
    <name type="scientific">Curvibacter microcysteis</name>
    <dbReference type="NCBI Taxonomy" id="3026419"/>
    <lineage>
        <taxon>Bacteria</taxon>
        <taxon>Pseudomonadati</taxon>
        <taxon>Pseudomonadota</taxon>
        <taxon>Betaproteobacteria</taxon>
        <taxon>Burkholderiales</taxon>
        <taxon>Comamonadaceae</taxon>
        <taxon>Curvibacter</taxon>
    </lineage>
</organism>
<name>A0ABT5MDR4_9BURK</name>
<dbReference type="Gene3D" id="1.10.10.10">
    <property type="entry name" value="Winged helix-like DNA-binding domain superfamily/Winged helix DNA-binding domain"/>
    <property type="match status" value="1"/>
</dbReference>
<dbReference type="InterPro" id="IPR000595">
    <property type="entry name" value="cNMP-bd_dom"/>
</dbReference>
<dbReference type="SMART" id="SM00419">
    <property type="entry name" value="HTH_CRP"/>
    <property type="match status" value="1"/>
</dbReference>
<dbReference type="PANTHER" id="PTHR24567:SF74">
    <property type="entry name" value="HTH-TYPE TRANSCRIPTIONAL REGULATOR ARCR"/>
    <property type="match status" value="1"/>
</dbReference>
<dbReference type="Pfam" id="PF13545">
    <property type="entry name" value="HTH_Crp_2"/>
    <property type="match status" value="1"/>
</dbReference>
<comment type="caution">
    <text evidence="5">The sequence shown here is derived from an EMBL/GenBank/DDBJ whole genome shotgun (WGS) entry which is preliminary data.</text>
</comment>
<dbReference type="Gene3D" id="2.60.120.10">
    <property type="entry name" value="Jelly Rolls"/>
    <property type="match status" value="1"/>
</dbReference>
<dbReference type="InterPro" id="IPR012318">
    <property type="entry name" value="HTH_CRP"/>
</dbReference>
<dbReference type="InterPro" id="IPR018490">
    <property type="entry name" value="cNMP-bd_dom_sf"/>
</dbReference>
<dbReference type="EMBL" id="JAQSIO010000001">
    <property type="protein sequence ID" value="MDD0813256.1"/>
    <property type="molecule type" value="Genomic_DNA"/>
</dbReference>
<dbReference type="InterPro" id="IPR036388">
    <property type="entry name" value="WH-like_DNA-bd_sf"/>
</dbReference>
<keyword evidence="2" id="KW-0238">DNA-binding</keyword>
<gene>
    <name evidence="5" type="ORF">PSQ39_01295</name>
</gene>
<keyword evidence="1" id="KW-0805">Transcription regulation</keyword>
<dbReference type="InterPro" id="IPR014710">
    <property type="entry name" value="RmlC-like_jellyroll"/>
</dbReference>
<protein>
    <submittedName>
        <fullName evidence="5">Crp/Fnr family transcriptional regulator</fullName>
    </submittedName>
</protein>
<feature type="domain" description="Cyclic nucleotide-binding" evidence="4">
    <location>
        <begin position="1"/>
        <end position="104"/>
    </location>
</feature>
<keyword evidence="3" id="KW-0804">Transcription</keyword>
<dbReference type="SUPFAM" id="SSF51206">
    <property type="entry name" value="cAMP-binding domain-like"/>
    <property type="match status" value="1"/>
</dbReference>
<evidence type="ECO:0000256" key="1">
    <source>
        <dbReference type="ARBA" id="ARBA00023015"/>
    </source>
</evidence>
<evidence type="ECO:0000259" key="4">
    <source>
        <dbReference type="PROSITE" id="PS50042"/>
    </source>
</evidence>
<evidence type="ECO:0000256" key="3">
    <source>
        <dbReference type="ARBA" id="ARBA00023163"/>
    </source>
</evidence>
<dbReference type="PROSITE" id="PS50042">
    <property type="entry name" value="CNMP_BINDING_3"/>
    <property type="match status" value="1"/>
</dbReference>
<sequence>MVSQLSVESRNKLLAVSRLKIFPAHSIIWERCSTQHQLLYVESGGVRSHIASGSAPRFGYAEWGPGNWLGEAFMVLEGDTIFHVEAVENSVLRLVERDDFEDLMATDAHLACDVARLIASRYRQVLRWVEETLSLPIPERIATELLRHARPRSHGGTVLWGTQDSLASCLALSRPTVSKVLKNWERMGLIELNYGSILILDGNRLMATACGVNMDCEPVA</sequence>
<dbReference type="Proteomes" id="UP001528672">
    <property type="component" value="Unassembled WGS sequence"/>
</dbReference>
<evidence type="ECO:0000256" key="2">
    <source>
        <dbReference type="ARBA" id="ARBA00023125"/>
    </source>
</evidence>
<dbReference type="RefSeq" id="WP_273924784.1">
    <property type="nucleotide sequence ID" value="NZ_JAQSIO010000001.1"/>
</dbReference>
<dbReference type="InterPro" id="IPR050397">
    <property type="entry name" value="Env_Response_Regulators"/>
</dbReference>
<reference evidence="5 6" key="1">
    <citation type="submission" date="2023-02" db="EMBL/GenBank/DDBJ databases">
        <title>Bacterial whole genome sequence for Curvibacter sp. HBC28.</title>
        <authorList>
            <person name="Le V."/>
            <person name="Ko S.-R."/>
            <person name="Ahn C.-Y."/>
            <person name="Oh H.-M."/>
        </authorList>
    </citation>
    <scope>NUCLEOTIDE SEQUENCE [LARGE SCALE GENOMIC DNA]</scope>
    <source>
        <strain evidence="5 6">HBC28</strain>
    </source>
</reference>
<dbReference type="SUPFAM" id="SSF46785">
    <property type="entry name" value="Winged helix' DNA-binding domain"/>
    <property type="match status" value="1"/>
</dbReference>
<dbReference type="CDD" id="cd00038">
    <property type="entry name" value="CAP_ED"/>
    <property type="match status" value="1"/>
</dbReference>
<dbReference type="PANTHER" id="PTHR24567">
    <property type="entry name" value="CRP FAMILY TRANSCRIPTIONAL REGULATORY PROTEIN"/>
    <property type="match status" value="1"/>
</dbReference>
<keyword evidence="6" id="KW-1185">Reference proteome</keyword>
<evidence type="ECO:0000313" key="6">
    <source>
        <dbReference type="Proteomes" id="UP001528672"/>
    </source>
</evidence>
<evidence type="ECO:0000313" key="5">
    <source>
        <dbReference type="EMBL" id="MDD0813256.1"/>
    </source>
</evidence>